<protein>
    <recommendedName>
        <fullName evidence="3">Peptidase S74 domain-containing protein</fullName>
    </recommendedName>
</protein>
<evidence type="ECO:0000256" key="1">
    <source>
        <dbReference type="ARBA" id="ARBA00004328"/>
    </source>
</evidence>
<sequence>MSAPGFTPISLYYSTTAAATPSAGNLANGELAVNITDGKLFYKDNGGVVQVLATKGAGTIGGSTTQVQYNNAGVLAGSANLTFDGTTLTANALTVSNAVTFSGGTANGVAYLNGSKVLTTGSALTFDGSALGVAGRASLTGGGLTGSGNGMHLYFDTGSNTGFIKGFHAGVDDRAIRIDGLNLQFAVAGSEQMRLTSTGLGIGTSSITDKLTVQGSGNFRVASGNVGVALSGASWSYSNYFNAADNSLRWYSSTGGDRIVLDSSGNLGLGVTPSAWSGGGNAQFQKLSFAGTDYSLGSNYYQTAGSIYRYASTDTAAKLSFYNGQFLFYTAPSGTAGNAISFTQAMTLDASGNLLVGGTSNAVGARAILENASGNQLGLRYTGIATWYNSIDSSGNYIWTKDGSEKARIDSSGNLLVGTTTRFSTERVSINQTVAGAQALYTKNLSGDFNFNCWNAATSGDNQFIQFITEASPTSRGSITYNRGAGLVAYNVTSDYRAKDIIGPVVDSGALIDSVPVYMGKMKGATQERPMFIAHEVPAYAHTGEKDAVDADGKPVYQQMDASALVPVMWAEIQSLRKRLAAAGI</sequence>
<evidence type="ECO:0000313" key="4">
    <source>
        <dbReference type="EMBL" id="CAB4130651.1"/>
    </source>
</evidence>
<comment type="subcellular location">
    <subcellularLocation>
        <location evidence="1">Virion</location>
    </subcellularLocation>
</comment>
<keyword evidence="2" id="KW-1227">Viral tail protein</keyword>
<accession>A0A6J5L878</accession>
<gene>
    <name evidence="4" type="ORF">UFOVP126_6</name>
</gene>
<dbReference type="GO" id="GO:0098015">
    <property type="term" value="C:virus tail"/>
    <property type="evidence" value="ECO:0007669"/>
    <property type="project" value="UniProtKB-KW"/>
</dbReference>
<dbReference type="EMBL" id="LR796241">
    <property type="protein sequence ID" value="CAB4130651.1"/>
    <property type="molecule type" value="Genomic_DNA"/>
</dbReference>
<keyword evidence="2" id="KW-0946">Virion</keyword>
<dbReference type="InterPro" id="IPR030392">
    <property type="entry name" value="S74_ICA"/>
</dbReference>
<name>A0A6J5L878_9CAUD</name>
<evidence type="ECO:0000256" key="2">
    <source>
        <dbReference type="ARBA" id="ARBA00022732"/>
    </source>
</evidence>
<proteinExistence type="predicted"/>
<dbReference type="PROSITE" id="PS51688">
    <property type="entry name" value="ICA"/>
    <property type="match status" value="1"/>
</dbReference>
<reference evidence="4" key="1">
    <citation type="submission" date="2020-04" db="EMBL/GenBank/DDBJ databases">
        <authorList>
            <person name="Chiriac C."/>
            <person name="Salcher M."/>
            <person name="Ghai R."/>
            <person name="Kavagutti S V."/>
        </authorList>
    </citation>
    <scope>NUCLEOTIDE SEQUENCE</scope>
</reference>
<feature type="domain" description="Peptidase S74" evidence="3">
    <location>
        <begin position="494"/>
        <end position="585"/>
    </location>
</feature>
<evidence type="ECO:0000259" key="3">
    <source>
        <dbReference type="PROSITE" id="PS51688"/>
    </source>
</evidence>
<organism evidence="4">
    <name type="scientific">uncultured Caudovirales phage</name>
    <dbReference type="NCBI Taxonomy" id="2100421"/>
    <lineage>
        <taxon>Viruses</taxon>
        <taxon>Duplodnaviria</taxon>
        <taxon>Heunggongvirae</taxon>
        <taxon>Uroviricota</taxon>
        <taxon>Caudoviricetes</taxon>
        <taxon>Peduoviridae</taxon>
        <taxon>Maltschvirus</taxon>
        <taxon>Maltschvirus maltsch</taxon>
    </lineage>
</organism>